<proteinExistence type="predicted"/>
<dbReference type="EMBL" id="SPNW01000035">
    <property type="protein sequence ID" value="TIA88692.1"/>
    <property type="molecule type" value="Genomic_DNA"/>
</dbReference>
<evidence type="ECO:0000313" key="2">
    <source>
        <dbReference type="Proteomes" id="UP000310189"/>
    </source>
</evidence>
<comment type="caution">
    <text evidence="1">The sequence shown here is derived from an EMBL/GenBank/DDBJ whole genome shotgun (WGS) entry which is preliminary data.</text>
</comment>
<dbReference type="PANTHER" id="PTHR20973:SF0">
    <property type="entry name" value="NON-STRUCTURAL MAINTENANCE OF CHROMOSOMES ELEMENT 1 HOMOLOG"/>
    <property type="match status" value="1"/>
</dbReference>
<dbReference type="AlphaFoldDB" id="A0A4T0FK14"/>
<dbReference type="GO" id="GO:0030915">
    <property type="term" value="C:Smc5-Smc6 complex"/>
    <property type="evidence" value="ECO:0007669"/>
    <property type="project" value="InterPro"/>
</dbReference>
<reference evidence="1 2" key="1">
    <citation type="submission" date="2019-03" db="EMBL/GenBank/DDBJ databases">
        <title>Sequencing 23 genomes of Wallemia ichthyophaga.</title>
        <authorList>
            <person name="Gostincar C."/>
        </authorList>
    </citation>
    <scope>NUCLEOTIDE SEQUENCE [LARGE SCALE GENOMIC DNA]</scope>
    <source>
        <strain evidence="1 2">EXF-5753</strain>
    </source>
</reference>
<dbReference type="GO" id="GO:0004842">
    <property type="term" value="F:ubiquitin-protein transferase activity"/>
    <property type="evidence" value="ECO:0007669"/>
    <property type="project" value="TreeGrafter"/>
</dbReference>
<evidence type="ECO:0000313" key="1">
    <source>
        <dbReference type="EMBL" id="TIA88692.1"/>
    </source>
</evidence>
<protein>
    <submittedName>
        <fullName evidence="1">Uncharacterized protein</fullName>
    </submittedName>
</protein>
<accession>A0A4T0FK14</accession>
<dbReference type="GO" id="GO:0005634">
    <property type="term" value="C:nucleus"/>
    <property type="evidence" value="ECO:0007669"/>
    <property type="project" value="TreeGrafter"/>
</dbReference>
<dbReference type="Gene3D" id="1.10.10.10">
    <property type="entry name" value="Winged helix-like DNA-binding domain superfamily/Winged helix DNA-binding domain"/>
    <property type="match status" value="1"/>
</dbReference>
<dbReference type="GO" id="GO:0000724">
    <property type="term" value="P:double-strand break repair via homologous recombination"/>
    <property type="evidence" value="ECO:0007669"/>
    <property type="project" value="TreeGrafter"/>
</dbReference>
<dbReference type="InterPro" id="IPR011513">
    <property type="entry name" value="Nse1"/>
</dbReference>
<keyword evidence="2" id="KW-1185">Reference proteome</keyword>
<gene>
    <name evidence="1" type="ORF">E3P99_02467</name>
</gene>
<dbReference type="PANTHER" id="PTHR20973">
    <property type="entry name" value="NON-SMC ELEMENT 1-RELATED"/>
    <property type="match status" value="1"/>
</dbReference>
<dbReference type="Proteomes" id="UP000310189">
    <property type="component" value="Unassembled WGS sequence"/>
</dbReference>
<sequence>MDVEIIQAIYQHKCVGIKTLTKQLDCSGQQIKDRLDGINSKLNEFAMEIKLVDEMLVMVNSSGDETLFSTLSNNELVYLRSILTEIINNDYFYGGIDALNIANPMNKTQMVQLLNRLIKTHWLTEIGNGYGIGIRSLLELSSLLHSISDHQLYVSHYNSVIVTKGYACPHCRTAMTVKQSENFAQMSKNCPNSKCKKLWKPIQIGQF</sequence>
<organism evidence="1 2">
    <name type="scientific">Wallemia hederae</name>
    <dbReference type="NCBI Taxonomy" id="1540922"/>
    <lineage>
        <taxon>Eukaryota</taxon>
        <taxon>Fungi</taxon>
        <taxon>Dikarya</taxon>
        <taxon>Basidiomycota</taxon>
        <taxon>Wallemiomycotina</taxon>
        <taxon>Wallemiomycetes</taxon>
        <taxon>Wallemiales</taxon>
        <taxon>Wallemiaceae</taxon>
        <taxon>Wallemia</taxon>
    </lineage>
</organism>
<name>A0A4T0FK14_9BASI</name>
<dbReference type="OrthoDB" id="185455at2759"/>
<dbReference type="InterPro" id="IPR036388">
    <property type="entry name" value="WH-like_DNA-bd_sf"/>
</dbReference>